<gene>
    <name evidence="3" type="ORF">F7O84_11125</name>
</gene>
<dbReference type="InterPro" id="IPR047951">
    <property type="entry name" value="Transpos_ISL3"/>
</dbReference>
<dbReference type="InterPro" id="IPR029261">
    <property type="entry name" value="Transposase_Znf"/>
</dbReference>
<proteinExistence type="predicted"/>
<reference evidence="3 4" key="2">
    <citation type="submission" date="2020-02" db="EMBL/GenBank/DDBJ databases">
        <title>Candidatus Galacturonibacter soehngenii shows hetero-acetogenic catabolism of galacturonic acid but lacks a canonical carbon monoxide dehydrogenase/acetyl-CoA synthase complex.</title>
        <authorList>
            <person name="Diender M."/>
            <person name="Stouten G.R."/>
            <person name="Petersen J.F."/>
            <person name="Nielsen P.H."/>
            <person name="Dueholm M.S."/>
            <person name="Pronk J.T."/>
            <person name="Van Loosdrecht M.C.M."/>
        </authorList>
    </citation>
    <scope>NUCLEOTIDE SEQUENCE [LARGE SCALE GENOMIC DNA]</scope>
    <source>
        <strain evidence="3">GalUA</strain>
    </source>
</reference>
<dbReference type="EMBL" id="WAGX01000005">
    <property type="protein sequence ID" value="KAB1438104.1"/>
    <property type="molecule type" value="Genomic_DNA"/>
</dbReference>
<feature type="domain" description="Transposase IS204/IS1001/IS1096/IS1165 helix-turn-helix" evidence="1">
    <location>
        <begin position="86"/>
        <end position="132"/>
    </location>
</feature>
<evidence type="ECO:0000259" key="1">
    <source>
        <dbReference type="Pfam" id="PF13542"/>
    </source>
</evidence>
<dbReference type="Pfam" id="PF14690">
    <property type="entry name" value="Zn_ribbon_ISL3"/>
    <property type="match status" value="1"/>
</dbReference>
<keyword evidence="4" id="KW-1185">Reference proteome</keyword>
<feature type="domain" description="Transposase IS204/IS1001/IS1096/IS1165 zinc-finger" evidence="2">
    <location>
        <begin position="38"/>
        <end position="79"/>
    </location>
</feature>
<organism evidence="3 4">
    <name type="scientific">Candidatus Galacturonatibacter soehngenii</name>
    <dbReference type="NCBI Taxonomy" id="2307010"/>
    <lineage>
        <taxon>Bacteria</taxon>
        <taxon>Bacillati</taxon>
        <taxon>Bacillota</taxon>
        <taxon>Clostridia</taxon>
        <taxon>Lachnospirales</taxon>
        <taxon>Lachnospiraceae</taxon>
        <taxon>Candidatus Galacturonatibacter</taxon>
    </lineage>
</organism>
<dbReference type="PANTHER" id="PTHR33498:SF1">
    <property type="entry name" value="TRANSPOSASE FOR INSERTION SEQUENCE ELEMENT IS1557"/>
    <property type="match status" value="1"/>
</dbReference>
<evidence type="ECO:0000313" key="4">
    <source>
        <dbReference type="Proteomes" id="UP000461768"/>
    </source>
</evidence>
<dbReference type="InterPro" id="IPR032877">
    <property type="entry name" value="Transposase_HTH"/>
</dbReference>
<name>A0A7V7QK28_9FIRM</name>
<protein>
    <submittedName>
        <fullName evidence="3">Transposase</fullName>
    </submittedName>
</protein>
<reference evidence="3 4" key="1">
    <citation type="submission" date="2019-09" db="EMBL/GenBank/DDBJ databases">
        <authorList>
            <person name="Valk L.C."/>
        </authorList>
    </citation>
    <scope>NUCLEOTIDE SEQUENCE [LARGE SCALE GENOMIC DNA]</scope>
    <source>
        <strain evidence="3">GalUA</strain>
    </source>
</reference>
<dbReference type="OrthoDB" id="1698950at2"/>
<comment type="caution">
    <text evidence="3">The sequence shown here is derived from an EMBL/GenBank/DDBJ whole genome shotgun (WGS) entry which is preliminary data.</text>
</comment>
<evidence type="ECO:0000313" key="3">
    <source>
        <dbReference type="EMBL" id="KAB1438104.1"/>
    </source>
</evidence>
<dbReference type="RefSeq" id="WP_151144965.1">
    <property type="nucleotide sequence ID" value="NZ_WAGX01000005.1"/>
</dbReference>
<evidence type="ECO:0000259" key="2">
    <source>
        <dbReference type="Pfam" id="PF14690"/>
    </source>
</evidence>
<dbReference type="PANTHER" id="PTHR33498">
    <property type="entry name" value="TRANSPOSASE FOR INSERTION SEQUENCE ELEMENT IS1557"/>
    <property type="match status" value="1"/>
</dbReference>
<accession>A0A7V7QK28</accession>
<dbReference type="Proteomes" id="UP000461768">
    <property type="component" value="Unassembled WGS sequence"/>
</dbReference>
<sequence>MHSNCTKNLLFRRCLNKKIIQADTFVKVFIETKPTNQICLACGQNTGRIHDYCYQTIKDLPFQMKHTYLVLRKRRYACCCGKRFLEKYPFLASYQRRTLRLSFKIIDLLRNMRSIKSVADDTNVSANTVIQRL</sequence>
<dbReference type="Pfam" id="PF13542">
    <property type="entry name" value="HTH_Tnp_ISL3"/>
    <property type="match status" value="1"/>
</dbReference>
<dbReference type="AlphaFoldDB" id="A0A7V7QK28"/>